<dbReference type="Proteomes" id="UP001206595">
    <property type="component" value="Unassembled WGS sequence"/>
</dbReference>
<dbReference type="EMBL" id="MU620923">
    <property type="protein sequence ID" value="KAI8579036.1"/>
    <property type="molecule type" value="Genomic_DNA"/>
</dbReference>
<sequence length="316" mass="36167">MLSCFVFLFSFFFQGCGVQALFYIRNQGLLLLALPPSIAFLTMLNLSILPYDIILAICSGLSPFDRLHLSRTCKALYALQLQKISQTNTVILSGLSTSHLVTDRYFAHLIDSMTEQHRRNIVHVDFEFASLITVHAVIMALTSFSNLRSLNCRYCRNIKLPELASVLENSVMRHHHLQYVYLGDWKMPIHREWDDAFYTIDKQLRTITQSSKPIIPNAKCSRCHATATPLSRPCSQCKGRVWHCQAPSCYSWWGEHLCPACNVMVCRDCRTKNTQASGYCCDDADIDRRDECLVLSCSQHGRRELHISARPDLFCY</sequence>
<accession>A0AAD5E827</accession>
<dbReference type="CDD" id="cd09917">
    <property type="entry name" value="F-box_SF"/>
    <property type="match status" value="1"/>
</dbReference>
<dbReference type="GeneID" id="75914787"/>
<feature type="domain" description="F-box" evidence="2">
    <location>
        <begin position="47"/>
        <end position="79"/>
    </location>
</feature>
<evidence type="ECO:0000313" key="3">
    <source>
        <dbReference type="EMBL" id="KAI8579036.1"/>
    </source>
</evidence>
<keyword evidence="1" id="KW-1133">Transmembrane helix</keyword>
<reference evidence="3" key="1">
    <citation type="submission" date="2021-06" db="EMBL/GenBank/DDBJ databases">
        <authorList>
            <consortium name="DOE Joint Genome Institute"/>
            <person name="Mondo S.J."/>
            <person name="Amses K.R."/>
            <person name="Simmons D.R."/>
            <person name="Longcore J.E."/>
            <person name="Seto K."/>
            <person name="Alves G.H."/>
            <person name="Bonds A.E."/>
            <person name="Quandt C.A."/>
            <person name="Davis W.J."/>
            <person name="Chang Y."/>
            <person name="Letcher P.M."/>
            <person name="Powell M.J."/>
            <person name="Kuo A."/>
            <person name="Labutti K."/>
            <person name="Pangilinan J."/>
            <person name="Andreopoulos W."/>
            <person name="Tritt A."/>
            <person name="Riley R."/>
            <person name="Hundley H."/>
            <person name="Johnson J."/>
            <person name="Lipzen A."/>
            <person name="Barry K."/>
            <person name="Berbee M.L."/>
            <person name="Buchler N.E."/>
            <person name="Grigoriev I.V."/>
            <person name="Spatafora J.W."/>
            <person name="Stajich J.E."/>
            <person name="James T.Y."/>
        </authorList>
    </citation>
    <scope>NUCLEOTIDE SEQUENCE</scope>
    <source>
        <strain evidence="3">AG</strain>
    </source>
</reference>
<evidence type="ECO:0000313" key="4">
    <source>
        <dbReference type="Proteomes" id="UP001206595"/>
    </source>
</evidence>
<reference evidence="3" key="2">
    <citation type="journal article" date="2022" name="Proc. Natl. Acad. Sci. U.S.A.">
        <title>Diploid-dominant life cycles characterize the early evolution of Fungi.</title>
        <authorList>
            <person name="Amses K.R."/>
            <person name="Simmons D.R."/>
            <person name="Longcore J.E."/>
            <person name="Mondo S.J."/>
            <person name="Seto K."/>
            <person name="Jeronimo G.H."/>
            <person name="Bonds A.E."/>
            <person name="Quandt C.A."/>
            <person name="Davis W.J."/>
            <person name="Chang Y."/>
            <person name="Federici B.A."/>
            <person name="Kuo A."/>
            <person name="LaButti K."/>
            <person name="Pangilinan J."/>
            <person name="Andreopoulos W."/>
            <person name="Tritt A."/>
            <person name="Riley R."/>
            <person name="Hundley H."/>
            <person name="Johnson J."/>
            <person name="Lipzen A."/>
            <person name="Barry K."/>
            <person name="Lang B.F."/>
            <person name="Cuomo C.A."/>
            <person name="Buchler N.E."/>
            <person name="Grigoriev I.V."/>
            <person name="Spatafora J.W."/>
            <person name="Stajich J.E."/>
            <person name="James T.Y."/>
        </authorList>
    </citation>
    <scope>NUCLEOTIDE SEQUENCE</scope>
    <source>
        <strain evidence="3">AG</strain>
    </source>
</reference>
<dbReference type="RefSeq" id="XP_051444040.1">
    <property type="nucleotide sequence ID" value="XM_051589442.1"/>
</dbReference>
<dbReference type="InterPro" id="IPR036047">
    <property type="entry name" value="F-box-like_dom_sf"/>
</dbReference>
<dbReference type="InterPro" id="IPR032675">
    <property type="entry name" value="LRR_dom_sf"/>
</dbReference>
<keyword evidence="4" id="KW-1185">Reference proteome</keyword>
<dbReference type="SUPFAM" id="SSF81383">
    <property type="entry name" value="F-box domain"/>
    <property type="match status" value="1"/>
</dbReference>
<keyword evidence="1" id="KW-0812">Transmembrane</keyword>
<gene>
    <name evidence="3" type="ORF">K450DRAFT_243557</name>
</gene>
<keyword evidence="1" id="KW-0472">Membrane</keyword>
<proteinExistence type="predicted"/>
<name>A0AAD5E827_UMBRA</name>
<organism evidence="3 4">
    <name type="scientific">Umbelopsis ramanniana AG</name>
    <dbReference type="NCBI Taxonomy" id="1314678"/>
    <lineage>
        <taxon>Eukaryota</taxon>
        <taxon>Fungi</taxon>
        <taxon>Fungi incertae sedis</taxon>
        <taxon>Mucoromycota</taxon>
        <taxon>Mucoromycotina</taxon>
        <taxon>Umbelopsidomycetes</taxon>
        <taxon>Umbelopsidales</taxon>
        <taxon>Umbelopsidaceae</taxon>
        <taxon>Umbelopsis</taxon>
    </lineage>
</organism>
<evidence type="ECO:0000256" key="1">
    <source>
        <dbReference type="SAM" id="Phobius"/>
    </source>
</evidence>
<dbReference type="AlphaFoldDB" id="A0AAD5E827"/>
<evidence type="ECO:0000259" key="2">
    <source>
        <dbReference type="Pfam" id="PF12937"/>
    </source>
</evidence>
<protein>
    <recommendedName>
        <fullName evidence="2">F-box domain-containing protein</fullName>
    </recommendedName>
</protein>
<comment type="caution">
    <text evidence="3">The sequence shown here is derived from an EMBL/GenBank/DDBJ whole genome shotgun (WGS) entry which is preliminary data.</text>
</comment>
<dbReference type="Gene3D" id="3.80.10.10">
    <property type="entry name" value="Ribonuclease Inhibitor"/>
    <property type="match status" value="1"/>
</dbReference>
<dbReference type="InterPro" id="IPR001810">
    <property type="entry name" value="F-box_dom"/>
</dbReference>
<dbReference type="Pfam" id="PF12937">
    <property type="entry name" value="F-box-like"/>
    <property type="match status" value="1"/>
</dbReference>
<feature type="transmembrane region" description="Helical" evidence="1">
    <location>
        <begin position="36"/>
        <end position="61"/>
    </location>
</feature>